<proteinExistence type="predicted"/>
<dbReference type="EMBL" id="GL732523">
    <property type="protein sequence ID" value="EFX90337.1"/>
    <property type="molecule type" value="Genomic_DNA"/>
</dbReference>
<protein>
    <submittedName>
        <fullName evidence="1">Uncharacterized protein</fullName>
    </submittedName>
</protein>
<accession>E9FQM9</accession>
<dbReference type="Proteomes" id="UP000000305">
    <property type="component" value="Unassembled WGS sequence"/>
</dbReference>
<dbReference type="HOGENOM" id="CLU_1877500_0_0_1"/>
<sequence length="136" mass="15988">MLLLFVQTTGSFKYKPMIDPLLFVTHNFKQIIVPDLTDLDNNRLWCRFRRPLLTYGPTSINPTRSMYHYYFKGPKNDSGIYLPENIYKMNISPRQYNITEFYTDVQISNRAFLPVASRHLLVVIFLLLVGLHSRAI</sequence>
<dbReference type="InParanoid" id="E9FQM9"/>
<organism evidence="1 2">
    <name type="scientific">Daphnia pulex</name>
    <name type="common">Water flea</name>
    <dbReference type="NCBI Taxonomy" id="6669"/>
    <lineage>
        <taxon>Eukaryota</taxon>
        <taxon>Metazoa</taxon>
        <taxon>Ecdysozoa</taxon>
        <taxon>Arthropoda</taxon>
        <taxon>Crustacea</taxon>
        <taxon>Branchiopoda</taxon>
        <taxon>Diplostraca</taxon>
        <taxon>Cladocera</taxon>
        <taxon>Anomopoda</taxon>
        <taxon>Daphniidae</taxon>
        <taxon>Daphnia</taxon>
    </lineage>
</organism>
<name>E9FQM9_DAPPU</name>
<dbReference type="AlphaFoldDB" id="E9FQM9"/>
<evidence type="ECO:0000313" key="2">
    <source>
        <dbReference type="Proteomes" id="UP000000305"/>
    </source>
</evidence>
<dbReference type="KEGG" id="dpx:DAPPUDRAFT_309734"/>
<evidence type="ECO:0000313" key="1">
    <source>
        <dbReference type="EMBL" id="EFX90337.1"/>
    </source>
</evidence>
<reference evidence="1 2" key="1">
    <citation type="journal article" date="2011" name="Science">
        <title>The ecoresponsive genome of Daphnia pulex.</title>
        <authorList>
            <person name="Colbourne J.K."/>
            <person name="Pfrender M.E."/>
            <person name="Gilbert D."/>
            <person name="Thomas W.K."/>
            <person name="Tucker A."/>
            <person name="Oakley T.H."/>
            <person name="Tokishita S."/>
            <person name="Aerts A."/>
            <person name="Arnold G.J."/>
            <person name="Basu M.K."/>
            <person name="Bauer D.J."/>
            <person name="Caceres C.E."/>
            <person name="Carmel L."/>
            <person name="Casola C."/>
            <person name="Choi J.H."/>
            <person name="Detter J.C."/>
            <person name="Dong Q."/>
            <person name="Dusheyko S."/>
            <person name="Eads B.D."/>
            <person name="Frohlich T."/>
            <person name="Geiler-Samerotte K.A."/>
            <person name="Gerlach D."/>
            <person name="Hatcher P."/>
            <person name="Jogdeo S."/>
            <person name="Krijgsveld J."/>
            <person name="Kriventseva E.V."/>
            <person name="Kultz D."/>
            <person name="Laforsch C."/>
            <person name="Lindquist E."/>
            <person name="Lopez J."/>
            <person name="Manak J.R."/>
            <person name="Muller J."/>
            <person name="Pangilinan J."/>
            <person name="Patwardhan R.P."/>
            <person name="Pitluck S."/>
            <person name="Pritham E.J."/>
            <person name="Rechtsteiner A."/>
            <person name="Rho M."/>
            <person name="Rogozin I.B."/>
            <person name="Sakarya O."/>
            <person name="Salamov A."/>
            <person name="Schaack S."/>
            <person name="Shapiro H."/>
            <person name="Shiga Y."/>
            <person name="Skalitzky C."/>
            <person name="Smith Z."/>
            <person name="Souvorov A."/>
            <person name="Sung W."/>
            <person name="Tang Z."/>
            <person name="Tsuchiya D."/>
            <person name="Tu H."/>
            <person name="Vos H."/>
            <person name="Wang M."/>
            <person name="Wolf Y.I."/>
            <person name="Yamagata H."/>
            <person name="Yamada T."/>
            <person name="Ye Y."/>
            <person name="Shaw J.R."/>
            <person name="Andrews J."/>
            <person name="Crease T.J."/>
            <person name="Tang H."/>
            <person name="Lucas S.M."/>
            <person name="Robertson H.M."/>
            <person name="Bork P."/>
            <person name="Koonin E.V."/>
            <person name="Zdobnov E.M."/>
            <person name="Grigoriev I.V."/>
            <person name="Lynch M."/>
            <person name="Boore J.L."/>
        </authorList>
    </citation>
    <scope>NUCLEOTIDE SEQUENCE [LARGE SCALE GENOMIC DNA]</scope>
</reference>
<keyword evidence="2" id="KW-1185">Reference proteome</keyword>
<gene>
    <name evidence="1" type="ORF">DAPPUDRAFT_309734</name>
</gene>